<reference evidence="2 3" key="1">
    <citation type="submission" date="2020-08" db="EMBL/GenBank/DDBJ databases">
        <title>Plant Genome Project.</title>
        <authorList>
            <person name="Zhang R.-G."/>
        </authorList>
    </citation>
    <scope>NUCLEOTIDE SEQUENCE [LARGE SCALE GENOMIC DNA]</scope>
    <source>
        <tissue evidence="2">Rhizome</tissue>
    </source>
</reference>
<feature type="region of interest" description="Disordered" evidence="1">
    <location>
        <begin position="1"/>
        <end position="38"/>
    </location>
</feature>
<name>A0A8J5FUP5_ZINOF</name>
<accession>A0A8J5FUP5</accession>
<evidence type="ECO:0000313" key="2">
    <source>
        <dbReference type="EMBL" id="KAG6494184.1"/>
    </source>
</evidence>
<dbReference type="EMBL" id="JACMSC010000013">
    <property type="protein sequence ID" value="KAG6494184.1"/>
    <property type="molecule type" value="Genomic_DNA"/>
</dbReference>
<comment type="caution">
    <text evidence="2">The sequence shown here is derived from an EMBL/GenBank/DDBJ whole genome shotgun (WGS) entry which is preliminary data.</text>
</comment>
<dbReference type="Proteomes" id="UP000734854">
    <property type="component" value="Unassembled WGS sequence"/>
</dbReference>
<proteinExistence type="predicted"/>
<organism evidence="2 3">
    <name type="scientific">Zingiber officinale</name>
    <name type="common">Ginger</name>
    <name type="synonym">Amomum zingiber</name>
    <dbReference type="NCBI Taxonomy" id="94328"/>
    <lineage>
        <taxon>Eukaryota</taxon>
        <taxon>Viridiplantae</taxon>
        <taxon>Streptophyta</taxon>
        <taxon>Embryophyta</taxon>
        <taxon>Tracheophyta</taxon>
        <taxon>Spermatophyta</taxon>
        <taxon>Magnoliopsida</taxon>
        <taxon>Liliopsida</taxon>
        <taxon>Zingiberales</taxon>
        <taxon>Zingiberaceae</taxon>
        <taxon>Zingiber</taxon>
    </lineage>
</organism>
<sequence length="311" mass="34446">MRGRHAKQSGSAGLPKLKSYRRKTSQTSKCGMGASHTKQRIGSALGTFQAQVCRRRTWHRSERGGYATYAKQQRRTDGLARVAKGADRRDLFVATNVRADRLARGAKRTNRRDLFVVPKRSSCGPNTWCANRLWRGAKEAEPWITQTDRLVRGADRWTARGDKGGQIVVEFVNTGEQQADVLTKSIAGSEASCHAITTRTPAAGATPSVEIPRDPRSVGCKKGGPEFLGAISPHAVAFPRLDVLKFMDMPNWEEWTLHAAGLPESIYCAARLKNVVVSTSDQLSEVEHRKRETMEMDDCPDLILLLIGSYQ</sequence>
<dbReference type="AlphaFoldDB" id="A0A8J5FUP5"/>
<evidence type="ECO:0000313" key="3">
    <source>
        <dbReference type="Proteomes" id="UP000734854"/>
    </source>
</evidence>
<protein>
    <submittedName>
        <fullName evidence="2">Uncharacterized protein</fullName>
    </submittedName>
</protein>
<evidence type="ECO:0000256" key="1">
    <source>
        <dbReference type="SAM" id="MobiDB-lite"/>
    </source>
</evidence>
<keyword evidence="3" id="KW-1185">Reference proteome</keyword>
<gene>
    <name evidence="2" type="ORF">ZIOFF_049203</name>
</gene>